<dbReference type="Proteomes" id="UP000831181">
    <property type="component" value="Plasmid p1unnamed"/>
</dbReference>
<dbReference type="AlphaFoldDB" id="A0A976RQH1"/>
<geneLocation type="plasmid" evidence="1 2">
    <name>p1unnamed</name>
</geneLocation>
<keyword evidence="1" id="KW-0614">Plasmid</keyword>
<protein>
    <submittedName>
        <fullName evidence="1">Uncharacterized protein</fullName>
    </submittedName>
</protein>
<proteinExistence type="predicted"/>
<gene>
    <name evidence="1" type="ORF">MOO44_01095</name>
</gene>
<dbReference type="EMBL" id="CP093360">
    <property type="protein sequence ID" value="UQS85946.1"/>
    <property type="molecule type" value="Genomic_DNA"/>
</dbReference>
<sequence>MDLKEEFALFDKLKKSPIQQKYGQTANKLSRKIFKLQQAHGSQTEIDALQKQLDPITKKMDANLTRLVKQVRKQFNDNV</sequence>
<accession>A0A976RQH1</accession>
<evidence type="ECO:0000313" key="1">
    <source>
        <dbReference type="EMBL" id="UQS85946.1"/>
    </source>
</evidence>
<organism evidence="1 2">
    <name type="scientific">Nicoliella spurrieriana</name>
    <dbReference type="NCBI Taxonomy" id="2925830"/>
    <lineage>
        <taxon>Bacteria</taxon>
        <taxon>Bacillati</taxon>
        <taxon>Bacillota</taxon>
        <taxon>Bacilli</taxon>
        <taxon>Lactobacillales</taxon>
        <taxon>Lactobacillaceae</taxon>
        <taxon>Nicoliella</taxon>
    </lineage>
</organism>
<evidence type="ECO:0000313" key="2">
    <source>
        <dbReference type="Proteomes" id="UP000831181"/>
    </source>
</evidence>
<dbReference type="KEGG" id="lbe:MOO44_01095"/>
<name>A0A976RQH1_9LACO</name>
<dbReference type="RefSeq" id="WP_260115755.1">
    <property type="nucleotide sequence ID" value="NZ_CP093360.1"/>
</dbReference>
<keyword evidence="2" id="KW-1185">Reference proteome</keyword>
<reference evidence="1" key="1">
    <citation type="journal article" date="2022" name="Int. J. Syst. Evol. Microbiol.">
        <title>Apilactobacillus apisilvae sp. nov., Nicolia spurrieriana gen. nov. sp. nov., Bombilactobacillus folatiphilus sp. nov. and Bombilactobacillus thymidiniphilus sp. nov., four new lactic acid bacterial isolates from stingless bees Tetragonula carbonaria and Austroplebeia australis.</title>
        <authorList>
            <person name="Oliphant S.A."/>
            <person name="Watson-Haigh N.S."/>
            <person name="Sumby K.M."/>
            <person name="Gardner J."/>
            <person name="Groom S."/>
            <person name="Jiranek V."/>
        </authorList>
    </citation>
    <scope>NUCLEOTIDE SEQUENCE</scope>
    <source>
        <strain evidence="1">SGEP1_A5</strain>
    </source>
</reference>